<proteinExistence type="predicted"/>
<gene>
    <name evidence="7" type="primary">CDC37</name>
    <name evidence="7" type="ORF">MOBT1_002035</name>
</gene>
<name>A0AAF0E062_9BASI</name>
<feature type="domain" description="Cdc37 N-terminal" evidence="6">
    <location>
        <begin position="107"/>
        <end position="286"/>
    </location>
</feature>
<evidence type="ECO:0000256" key="2">
    <source>
        <dbReference type="ARBA" id="ARBA00031396"/>
    </source>
</evidence>
<dbReference type="GO" id="GO:0006457">
    <property type="term" value="P:protein folding"/>
    <property type="evidence" value="ECO:0007669"/>
    <property type="project" value="TreeGrafter"/>
</dbReference>
<dbReference type="GO" id="GO:0051082">
    <property type="term" value="F:unfolded protein binding"/>
    <property type="evidence" value="ECO:0007669"/>
    <property type="project" value="TreeGrafter"/>
</dbReference>
<dbReference type="GO" id="GO:0051087">
    <property type="term" value="F:protein-folding chaperone binding"/>
    <property type="evidence" value="ECO:0007669"/>
    <property type="project" value="TreeGrafter"/>
</dbReference>
<dbReference type="SUPFAM" id="SSF101391">
    <property type="entry name" value="Hsp90 co-chaperone CDC37"/>
    <property type="match status" value="1"/>
</dbReference>
<dbReference type="PANTHER" id="PTHR12800">
    <property type="entry name" value="CDC37-RELATED"/>
    <property type="match status" value="1"/>
</dbReference>
<dbReference type="GO" id="GO:0005737">
    <property type="term" value="C:cytoplasm"/>
    <property type="evidence" value="ECO:0007669"/>
    <property type="project" value="TreeGrafter"/>
</dbReference>
<dbReference type="AlphaFoldDB" id="A0AAF0E062"/>
<evidence type="ECO:0000259" key="5">
    <source>
        <dbReference type="SMART" id="SM01070"/>
    </source>
</evidence>
<dbReference type="GO" id="GO:0019901">
    <property type="term" value="F:protein kinase binding"/>
    <property type="evidence" value="ECO:0007669"/>
    <property type="project" value="InterPro"/>
</dbReference>
<evidence type="ECO:0000259" key="4">
    <source>
        <dbReference type="SMART" id="SM01069"/>
    </source>
</evidence>
<feature type="compositionally biased region" description="Basic and acidic residues" evidence="3">
    <location>
        <begin position="256"/>
        <end position="280"/>
    </location>
</feature>
<dbReference type="Pfam" id="PF03234">
    <property type="entry name" value="CDC37_N"/>
    <property type="match status" value="1"/>
</dbReference>
<feature type="domain" description="Cdc37 Hsp90 binding" evidence="5">
    <location>
        <begin position="289"/>
        <end position="461"/>
    </location>
</feature>
<dbReference type="SMART" id="SM01069">
    <property type="entry name" value="CDC37_C"/>
    <property type="match status" value="1"/>
</dbReference>
<sequence>MVELDNETLHAIIPHVQQLIQNVKKGGVPAYEKEVERLQSARDKFHQKGESTGSLADDQLYLILHQINHHIKVRESIGTAQHGDVLISALERELERLQQKQLSNMGKLNYAKWDNLELSDDSDIEVHPNVDKKSFVRWKQRDIHEKREMRKIERSRLEAEERTNRDLMPELARLVDETRKEGVSFYEREMKRLVAGRAERGNKDGPEGPTLDDMLLSLLLQINQEEKMKASAGTSEHAEVILSALEYHKKRLSERQNTIHEELKTMDEEDRRKITSDSLREGWSGGHVSKPDVPVENPSKKKSTTTTQHIETLNPGASNVSAGSPAEPSAKSDSDDEEAPSVTPVMKQFASLPTVLKDIPLSLTSFPDGFNPAKELKLDLFQQAFQYLGQHKELLHESYGTSDALFLQAFESQMAGQKALARMYGRAASLFLNDVLSTYANLAKRAEVLANQSKDSHDGEEQIQLMAEDPNMVITFDIPDGPPPEHITLEGEGAESMNVSEVKAWLERRWSIFNGFDPDFRAALETKQLDRVNQVLGKMPVPKAEKVVQELDQAGILNFSSTAVRDETGRS</sequence>
<feature type="domain" description="Cdc37 C-terminal" evidence="4">
    <location>
        <begin position="476"/>
        <end position="570"/>
    </location>
</feature>
<evidence type="ECO:0000259" key="6">
    <source>
        <dbReference type="SMART" id="SM01071"/>
    </source>
</evidence>
<dbReference type="GO" id="GO:0050821">
    <property type="term" value="P:protein stabilization"/>
    <property type="evidence" value="ECO:0007669"/>
    <property type="project" value="TreeGrafter"/>
</dbReference>
<feature type="region of interest" description="Disordered" evidence="3">
    <location>
        <begin position="256"/>
        <end position="343"/>
    </location>
</feature>
<feature type="compositionally biased region" description="Polar residues" evidence="3">
    <location>
        <begin position="304"/>
        <end position="322"/>
    </location>
</feature>
<dbReference type="SMART" id="SM01071">
    <property type="entry name" value="CDC37_N"/>
    <property type="match status" value="1"/>
</dbReference>
<dbReference type="InterPro" id="IPR013855">
    <property type="entry name" value="Cdc37_N_dom"/>
</dbReference>
<reference evidence="7" key="1">
    <citation type="submission" date="2023-03" db="EMBL/GenBank/DDBJ databases">
        <title>Mating type loci evolution in Malassezia.</title>
        <authorList>
            <person name="Coelho M.A."/>
        </authorList>
    </citation>
    <scope>NUCLEOTIDE SEQUENCE</scope>
    <source>
        <strain evidence="7">CBS 7876</strain>
    </source>
</reference>
<keyword evidence="1" id="KW-0143">Chaperone</keyword>
<evidence type="ECO:0000313" key="8">
    <source>
        <dbReference type="Proteomes" id="UP001214603"/>
    </source>
</evidence>
<dbReference type="InterPro" id="IPR004918">
    <property type="entry name" value="Cdc37"/>
</dbReference>
<evidence type="ECO:0000256" key="3">
    <source>
        <dbReference type="SAM" id="MobiDB-lite"/>
    </source>
</evidence>
<dbReference type="Proteomes" id="UP001214603">
    <property type="component" value="Chromosome 4"/>
</dbReference>
<dbReference type="Pfam" id="PF08564">
    <property type="entry name" value="CDC37_C"/>
    <property type="match status" value="1"/>
</dbReference>
<evidence type="ECO:0000256" key="1">
    <source>
        <dbReference type="ARBA" id="ARBA00023186"/>
    </source>
</evidence>
<evidence type="ECO:0000313" key="7">
    <source>
        <dbReference type="EMBL" id="WFD03346.1"/>
    </source>
</evidence>
<dbReference type="EMBL" id="CP119937">
    <property type="protein sequence ID" value="WFD03346.1"/>
    <property type="molecule type" value="Genomic_DNA"/>
</dbReference>
<accession>A0AAF0E062</accession>
<dbReference type="SMART" id="SM01070">
    <property type="entry name" value="CDC37_M"/>
    <property type="match status" value="1"/>
</dbReference>
<protein>
    <recommendedName>
        <fullName evidence="2">Hsp90 chaperone protein kinase-targeting subunit</fullName>
    </recommendedName>
</protein>
<dbReference type="GO" id="GO:0031072">
    <property type="term" value="F:heat shock protein binding"/>
    <property type="evidence" value="ECO:0007669"/>
    <property type="project" value="TreeGrafter"/>
</dbReference>
<organism evidence="7 8">
    <name type="scientific">Malassezia obtusa</name>
    <dbReference type="NCBI Taxonomy" id="76774"/>
    <lineage>
        <taxon>Eukaryota</taxon>
        <taxon>Fungi</taxon>
        <taxon>Dikarya</taxon>
        <taxon>Basidiomycota</taxon>
        <taxon>Ustilaginomycotina</taxon>
        <taxon>Malasseziomycetes</taxon>
        <taxon>Malasseziales</taxon>
        <taxon>Malasseziaceae</taxon>
        <taxon>Malassezia</taxon>
    </lineage>
</organism>
<dbReference type="InterPro" id="IPR013874">
    <property type="entry name" value="Cdc37_Hsp90-bd"/>
</dbReference>
<keyword evidence="8" id="KW-1185">Reference proteome</keyword>
<dbReference type="PANTHER" id="PTHR12800:SF4">
    <property type="entry name" value="HSP90 CO-CHAPERONE CDC37"/>
    <property type="match status" value="1"/>
</dbReference>
<dbReference type="InterPro" id="IPR013873">
    <property type="entry name" value="Cdc37_C"/>
</dbReference>